<evidence type="ECO:0000256" key="6">
    <source>
        <dbReference type="ARBA" id="ARBA00023180"/>
    </source>
</evidence>
<feature type="region of interest" description="Disordered" evidence="8">
    <location>
        <begin position="426"/>
        <end position="519"/>
    </location>
</feature>
<dbReference type="EC" id="3.2.1.101" evidence="3"/>
<accession>A0ABR1KP75</accession>
<sequence length="556" mass="58296">MLRGALATTTTTTTMTTLLLALLAPLTAAISLNAADAASIKAAANTAAKGIISSYTFGAAGTAEYLVGTWPKPIYWWEAGAVWGGLVDYWAYTGDAQYNQLIQRAFEAQAGPENSFTRDEWRKEFGNDDQAFWALSALSAAEQSFPTLSNPSHGYATLAANVFDAQIARWDTSSCNGGLRWQVYPENKGYNYKNTVSASALFQVAARLALYNNDAAGTYAIWAAKLWDWSVGVGFVDRANSYAVYDGANVGTNCTDVNLVQWTYNNALYLYGAAAMYNLTASSDPAKAGGWKERVDTLVSHAARSFFNRPGITLAQHGDAMYEAACESNGMCNTDQMSFKAYLSRWLAKTTVIVPDTLDTIKPLITASANGAADACKGPGQLNCGFRWNTGNFDGMSGLGPQLAALEVFDALLLVNRQALTIKGGVTVPSRPTTTSTTLTSSTTTTSSSSSTSSTSSTSSLSTSTFLGSASTSSSSSSSSSTASSSSSSTTSLSSLRSTSSSSQPRFTFAPTSAPAATAVPTTLRTSTAMGADMSAALIAIIKAIGAAEQRVSATV</sequence>
<dbReference type="InterPro" id="IPR005198">
    <property type="entry name" value="Glyco_hydro_76"/>
</dbReference>
<evidence type="ECO:0000256" key="1">
    <source>
        <dbReference type="ARBA" id="ARBA00001452"/>
    </source>
</evidence>
<keyword evidence="7" id="KW-0326">Glycosidase</keyword>
<feature type="signal peptide" evidence="9">
    <location>
        <begin position="1"/>
        <end position="29"/>
    </location>
</feature>
<gene>
    <name evidence="10" type="ORF">IWZ03DRAFT_309014</name>
</gene>
<evidence type="ECO:0000256" key="8">
    <source>
        <dbReference type="SAM" id="MobiDB-lite"/>
    </source>
</evidence>
<evidence type="ECO:0000256" key="7">
    <source>
        <dbReference type="ARBA" id="ARBA00023295"/>
    </source>
</evidence>
<feature type="compositionally biased region" description="Low complexity" evidence="8">
    <location>
        <begin position="433"/>
        <end position="519"/>
    </location>
</feature>
<dbReference type="Pfam" id="PF03663">
    <property type="entry name" value="Glyco_hydro_76"/>
    <property type="match status" value="1"/>
</dbReference>
<evidence type="ECO:0000256" key="2">
    <source>
        <dbReference type="ARBA" id="ARBA00009699"/>
    </source>
</evidence>
<dbReference type="InterPro" id="IPR014480">
    <property type="entry name" value="Mannan-1_6-alpha_mannosidase"/>
</dbReference>
<dbReference type="SUPFAM" id="SSF48208">
    <property type="entry name" value="Six-hairpin glycosidases"/>
    <property type="match status" value="1"/>
</dbReference>
<comment type="similarity">
    <text evidence="2">Belongs to the glycosyl hydrolase 76 family.</text>
</comment>
<protein>
    <recommendedName>
        <fullName evidence="3">mannan endo-1,6-alpha-mannosidase</fullName>
        <ecNumber evidence="3">3.2.1.101</ecNumber>
    </recommendedName>
</protein>
<evidence type="ECO:0000313" key="11">
    <source>
        <dbReference type="Proteomes" id="UP001363622"/>
    </source>
</evidence>
<comment type="caution">
    <text evidence="10">The sequence shown here is derived from an EMBL/GenBank/DDBJ whole genome shotgun (WGS) entry which is preliminary data.</text>
</comment>
<feature type="chain" id="PRO_5045124342" description="mannan endo-1,6-alpha-mannosidase" evidence="9">
    <location>
        <begin position="30"/>
        <end position="556"/>
    </location>
</feature>
<dbReference type="InterPro" id="IPR008928">
    <property type="entry name" value="6-hairpin_glycosidase_sf"/>
</dbReference>
<keyword evidence="6" id="KW-0325">Glycoprotein</keyword>
<keyword evidence="11" id="KW-1185">Reference proteome</keyword>
<name>A0ABR1KP75_9PEZI</name>
<dbReference type="Proteomes" id="UP001363622">
    <property type="component" value="Unassembled WGS sequence"/>
</dbReference>
<keyword evidence="4 9" id="KW-0732">Signal</keyword>
<evidence type="ECO:0000256" key="9">
    <source>
        <dbReference type="SAM" id="SignalP"/>
    </source>
</evidence>
<comment type="catalytic activity">
    <reaction evidence="1">
        <text>Random hydrolysis of (1-&gt;6)-alpha-D-mannosidic linkages in unbranched (1-&gt;6)-mannans.</text>
        <dbReference type="EC" id="3.2.1.101"/>
    </reaction>
</comment>
<dbReference type="EMBL" id="JBBPHU010000004">
    <property type="protein sequence ID" value="KAK7518711.1"/>
    <property type="molecule type" value="Genomic_DNA"/>
</dbReference>
<dbReference type="GO" id="GO:0016787">
    <property type="term" value="F:hydrolase activity"/>
    <property type="evidence" value="ECO:0007669"/>
    <property type="project" value="UniProtKB-KW"/>
</dbReference>
<evidence type="ECO:0000313" key="10">
    <source>
        <dbReference type="EMBL" id="KAK7518711.1"/>
    </source>
</evidence>
<dbReference type="Gene3D" id="1.50.10.20">
    <property type="match status" value="1"/>
</dbReference>
<organism evidence="10 11">
    <name type="scientific">Phyllosticta citriasiana</name>
    <dbReference type="NCBI Taxonomy" id="595635"/>
    <lineage>
        <taxon>Eukaryota</taxon>
        <taxon>Fungi</taxon>
        <taxon>Dikarya</taxon>
        <taxon>Ascomycota</taxon>
        <taxon>Pezizomycotina</taxon>
        <taxon>Dothideomycetes</taxon>
        <taxon>Dothideomycetes incertae sedis</taxon>
        <taxon>Botryosphaeriales</taxon>
        <taxon>Phyllostictaceae</taxon>
        <taxon>Phyllosticta</taxon>
    </lineage>
</organism>
<reference evidence="10 11" key="1">
    <citation type="submission" date="2024-04" db="EMBL/GenBank/DDBJ databases">
        <title>Phyllosticta paracitricarpa is synonymous to the EU quarantine fungus P. citricarpa based on phylogenomic analyses.</title>
        <authorList>
            <consortium name="Lawrence Berkeley National Laboratory"/>
            <person name="Van Ingen-Buijs V.A."/>
            <person name="Van Westerhoven A.C."/>
            <person name="Haridas S."/>
            <person name="Skiadas P."/>
            <person name="Martin F."/>
            <person name="Groenewald J.Z."/>
            <person name="Crous P.W."/>
            <person name="Seidl M.F."/>
        </authorList>
    </citation>
    <scope>NUCLEOTIDE SEQUENCE [LARGE SCALE GENOMIC DNA]</scope>
    <source>
        <strain evidence="10 11">CBS 123371</strain>
    </source>
</reference>
<evidence type="ECO:0000256" key="4">
    <source>
        <dbReference type="ARBA" id="ARBA00022729"/>
    </source>
</evidence>
<dbReference type="PANTHER" id="PTHR12145">
    <property type="entry name" value="MANNAN ENDO-1,6-ALPHA-MANNOSIDASE DCW1"/>
    <property type="match status" value="1"/>
</dbReference>
<keyword evidence="5 10" id="KW-0378">Hydrolase</keyword>
<proteinExistence type="inferred from homology"/>
<evidence type="ECO:0000256" key="3">
    <source>
        <dbReference type="ARBA" id="ARBA00012350"/>
    </source>
</evidence>
<evidence type="ECO:0000256" key="5">
    <source>
        <dbReference type="ARBA" id="ARBA00022801"/>
    </source>
</evidence>
<dbReference type="PANTHER" id="PTHR12145:SF36">
    <property type="entry name" value="MANNAN ENDO-1,6-ALPHA-MANNOSIDASE DCW1"/>
    <property type="match status" value="1"/>
</dbReference>